<gene>
    <name evidence="2" type="ORF">PENTCL1PPCAC_3274</name>
</gene>
<organism evidence="2 3">
    <name type="scientific">Pristionchus entomophagus</name>
    <dbReference type="NCBI Taxonomy" id="358040"/>
    <lineage>
        <taxon>Eukaryota</taxon>
        <taxon>Metazoa</taxon>
        <taxon>Ecdysozoa</taxon>
        <taxon>Nematoda</taxon>
        <taxon>Chromadorea</taxon>
        <taxon>Rhabditida</taxon>
        <taxon>Rhabditina</taxon>
        <taxon>Diplogasteromorpha</taxon>
        <taxon>Diplogasteroidea</taxon>
        <taxon>Neodiplogasteridae</taxon>
        <taxon>Pristionchus</taxon>
    </lineage>
</organism>
<keyword evidence="1" id="KW-0472">Membrane</keyword>
<dbReference type="EMBL" id="BTSX01000001">
    <property type="protein sequence ID" value="GMS81099.1"/>
    <property type="molecule type" value="Genomic_DNA"/>
</dbReference>
<keyword evidence="1" id="KW-1133">Transmembrane helix</keyword>
<dbReference type="AlphaFoldDB" id="A0AAV5SLU0"/>
<dbReference type="PANTHER" id="PTHR23021:SF11">
    <property type="entry name" value="SERPENTINE RECEPTOR, CLASS T"/>
    <property type="match status" value="1"/>
</dbReference>
<dbReference type="Proteomes" id="UP001432027">
    <property type="component" value="Unassembled WGS sequence"/>
</dbReference>
<feature type="transmembrane region" description="Helical" evidence="1">
    <location>
        <begin position="122"/>
        <end position="141"/>
    </location>
</feature>
<sequence>MAVQIRFITDTLAAPEYDCSAHTPQEWTEQFGERQYVLGTWSILFATVCQIMHFLAMADMCGLTVTGHLFGYAAFNGMHFCSDVLLSTIMGAGAFCFWCVSTCTCALLVINRICELTERVTWFQGWRSTLCLVSILVYSFGETLWTRPVFPNSAHHTMAFYPFIPGHTPDEYPNLANMVHNFCVSFFVPNLYFVLCSIVRKNSHRFQDSNTTQALQAKIFTQASIICCGNVSTAAAWLIQMFVPTPQFVVTAGMITVQSVHGLPCIIYLVLNRTVRDELWKMVGKTPHATAKAQAFTSVNSRS</sequence>
<feature type="transmembrane region" description="Helical" evidence="1">
    <location>
        <begin position="219"/>
        <end position="242"/>
    </location>
</feature>
<dbReference type="PANTHER" id="PTHR23021">
    <property type="entry name" value="SERPENTINE RECEPTOR, CLASS T"/>
    <property type="match status" value="1"/>
</dbReference>
<protein>
    <recommendedName>
        <fullName evidence="4">G protein-coupled receptor</fullName>
    </recommendedName>
</protein>
<keyword evidence="3" id="KW-1185">Reference proteome</keyword>
<evidence type="ECO:0008006" key="4">
    <source>
        <dbReference type="Google" id="ProtNLM"/>
    </source>
</evidence>
<feature type="transmembrane region" description="Helical" evidence="1">
    <location>
        <begin position="248"/>
        <end position="271"/>
    </location>
</feature>
<evidence type="ECO:0000313" key="2">
    <source>
        <dbReference type="EMBL" id="GMS81099.1"/>
    </source>
</evidence>
<evidence type="ECO:0000256" key="1">
    <source>
        <dbReference type="SAM" id="Phobius"/>
    </source>
</evidence>
<dbReference type="SUPFAM" id="SSF81321">
    <property type="entry name" value="Family A G protein-coupled receptor-like"/>
    <property type="match status" value="1"/>
</dbReference>
<dbReference type="Pfam" id="PF10321">
    <property type="entry name" value="7TM_GPCR_Srt"/>
    <property type="match status" value="1"/>
</dbReference>
<reference evidence="2" key="1">
    <citation type="submission" date="2023-10" db="EMBL/GenBank/DDBJ databases">
        <title>Genome assembly of Pristionchus species.</title>
        <authorList>
            <person name="Yoshida K."/>
            <person name="Sommer R.J."/>
        </authorList>
    </citation>
    <scope>NUCLEOTIDE SEQUENCE</scope>
    <source>
        <strain evidence="2">RS0144</strain>
    </source>
</reference>
<dbReference type="InterPro" id="IPR019425">
    <property type="entry name" value="7TM_GPCR_serpentine_rcpt_Srt"/>
</dbReference>
<feature type="transmembrane region" description="Helical" evidence="1">
    <location>
        <begin position="85"/>
        <end position="110"/>
    </location>
</feature>
<name>A0AAV5SLU0_9BILA</name>
<comment type="caution">
    <text evidence="2">The sequence shown here is derived from an EMBL/GenBank/DDBJ whole genome shotgun (WGS) entry which is preliminary data.</text>
</comment>
<feature type="transmembrane region" description="Helical" evidence="1">
    <location>
        <begin position="178"/>
        <end position="199"/>
    </location>
</feature>
<evidence type="ECO:0000313" key="3">
    <source>
        <dbReference type="Proteomes" id="UP001432027"/>
    </source>
</evidence>
<accession>A0AAV5SLU0</accession>
<feature type="non-terminal residue" evidence="2">
    <location>
        <position position="303"/>
    </location>
</feature>
<proteinExistence type="predicted"/>
<feature type="transmembrane region" description="Helical" evidence="1">
    <location>
        <begin position="43"/>
        <end position="65"/>
    </location>
</feature>
<keyword evidence="1" id="KW-0812">Transmembrane</keyword>